<protein>
    <submittedName>
        <fullName evidence="2">Sister chromatid cohesion protein DCC1</fullName>
    </submittedName>
</protein>
<dbReference type="Proteomes" id="UP000095286">
    <property type="component" value="Unplaced"/>
</dbReference>
<evidence type="ECO:0000313" key="2">
    <source>
        <dbReference type="WBParaSite" id="RSKR_0000979200.1"/>
    </source>
</evidence>
<reference evidence="2" key="1">
    <citation type="submission" date="2016-11" db="UniProtKB">
        <authorList>
            <consortium name="WormBaseParasite"/>
        </authorList>
    </citation>
    <scope>IDENTIFICATION</scope>
    <source>
        <strain evidence="2">KR3021</strain>
    </source>
</reference>
<proteinExistence type="predicted"/>
<organism evidence="1 2">
    <name type="scientific">Rhabditophanes sp. KR3021</name>
    <dbReference type="NCBI Taxonomy" id="114890"/>
    <lineage>
        <taxon>Eukaryota</taxon>
        <taxon>Metazoa</taxon>
        <taxon>Ecdysozoa</taxon>
        <taxon>Nematoda</taxon>
        <taxon>Chromadorea</taxon>
        <taxon>Rhabditida</taxon>
        <taxon>Tylenchina</taxon>
        <taxon>Panagrolaimomorpha</taxon>
        <taxon>Strongyloidoidea</taxon>
        <taxon>Alloionematidae</taxon>
        <taxon>Rhabditophanes</taxon>
    </lineage>
</organism>
<sequence length="474" mass="54968">MDRFLLKTPNSRKRNLTQESQEFTPFNTAPFTPQSTGNSVIMHTQQNLLAQIIPEETRTCFLDGISRTEYVNRLEGIDGLTEIEQLRKLLELGNEKDDIIPGFQKIVFDEEMTSQNYRLLEVDASELDDILDSSNQLVFRGAEDSELTLCTSDKTFRIKENGAGTTLMLLPELKSPTFFNEFNCNQIHQTIVMGIKQEVLSLRRVEIHDKKAIKAVFRETELGWPEGNNSSENELAVKSKIRLPDLLDRIQISECELLEIMKTLPIIKENGYYYLMSYIYQDQLINKIVLAIDDDSFPNLKLDNISFPIVRNIFSEKISDGAIRWFITNFCVQKNESHYTIDEKKFVIYIVDQLLRSQHKMDLESFKLTLDTMLPTYVHFKKDIHLEGVGIIKKENTVEYIHHISLESLPLVPNDRLKLLFAMQENWPSNQLYPFLYDICGNQKSCDEMLLKNCRSVKQKDGTKLYVGMKFNLD</sequence>
<accession>A0AC35UBI0</accession>
<dbReference type="WBParaSite" id="RSKR_0000979200.1">
    <property type="protein sequence ID" value="RSKR_0000979200.1"/>
    <property type="gene ID" value="RSKR_0000979200"/>
</dbReference>
<evidence type="ECO:0000313" key="1">
    <source>
        <dbReference type="Proteomes" id="UP000095286"/>
    </source>
</evidence>
<name>A0AC35UBI0_9BILA</name>